<protein>
    <recommendedName>
        <fullName evidence="2">DUF4142 domain-containing protein</fullName>
    </recommendedName>
</protein>
<dbReference type="InterPro" id="IPR012347">
    <property type="entry name" value="Ferritin-like"/>
</dbReference>
<evidence type="ECO:0000256" key="1">
    <source>
        <dbReference type="SAM" id="SignalP"/>
    </source>
</evidence>
<accession>A0A2P7B3X0</accession>
<evidence type="ECO:0000313" key="3">
    <source>
        <dbReference type="EMBL" id="PSH61148.1"/>
    </source>
</evidence>
<reference evidence="4" key="1">
    <citation type="submission" date="2017-11" db="EMBL/GenBank/DDBJ databases">
        <authorList>
            <person name="Kuznetsova I."/>
            <person name="Sazanova A."/>
            <person name="Chirak E."/>
            <person name="Safronova V."/>
            <person name="Willems A."/>
        </authorList>
    </citation>
    <scope>NUCLEOTIDE SEQUENCE [LARGE SCALE GENOMIC DNA]</scope>
    <source>
        <strain evidence="4">CCBAU 03422</strain>
    </source>
</reference>
<sequence length="174" mass="18674">MFTRTTTALAIFCLLGGTSLTQAADKPTDPQIAHIAYTAGTIDIEAAKLAIEKSKNKDVMAFANDMVRDHEAVNKQALDLVKKLKVTPEDNDTSRALAKAAAAEKGKLSKLSGGAFDKAYVENEVAYHKQVNGALETVLIPSASNSELKSLLETGLKIFQGHQQHAEHVASELK</sequence>
<dbReference type="AlphaFoldDB" id="A0A2P7B3X0"/>
<gene>
    <name evidence="3" type="ORF">CU103_24725</name>
</gene>
<dbReference type="RefSeq" id="WP_106666669.1">
    <property type="nucleotide sequence ID" value="NZ_PGGM01000014.1"/>
</dbReference>
<keyword evidence="4" id="KW-1185">Reference proteome</keyword>
<evidence type="ECO:0000259" key="2">
    <source>
        <dbReference type="Pfam" id="PF13628"/>
    </source>
</evidence>
<comment type="caution">
    <text evidence="3">The sequence shown here is derived from an EMBL/GenBank/DDBJ whole genome shotgun (WGS) entry which is preliminary data.</text>
</comment>
<dbReference type="PANTHER" id="PTHR38593">
    <property type="entry name" value="BLR2558 PROTEIN"/>
    <property type="match status" value="1"/>
</dbReference>
<proteinExistence type="predicted"/>
<dbReference type="OrthoDB" id="7867467at2"/>
<name>A0A2P7B3X0_9HYPH</name>
<dbReference type="InterPro" id="IPR025419">
    <property type="entry name" value="DUF4142"/>
</dbReference>
<organism evidence="3 4">
    <name type="scientific">Phyllobacterium sophorae</name>
    <dbReference type="NCBI Taxonomy" id="1520277"/>
    <lineage>
        <taxon>Bacteria</taxon>
        <taxon>Pseudomonadati</taxon>
        <taxon>Pseudomonadota</taxon>
        <taxon>Alphaproteobacteria</taxon>
        <taxon>Hyphomicrobiales</taxon>
        <taxon>Phyllobacteriaceae</taxon>
        <taxon>Phyllobacterium</taxon>
    </lineage>
</organism>
<evidence type="ECO:0000313" key="4">
    <source>
        <dbReference type="Proteomes" id="UP000241764"/>
    </source>
</evidence>
<feature type="signal peptide" evidence="1">
    <location>
        <begin position="1"/>
        <end position="23"/>
    </location>
</feature>
<feature type="chain" id="PRO_5015157854" description="DUF4142 domain-containing protein" evidence="1">
    <location>
        <begin position="24"/>
        <end position="174"/>
    </location>
</feature>
<feature type="domain" description="DUF4142" evidence="2">
    <location>
        <begin position="28"/>
        <end position="168"/>
    </location>
</feature>
<dbReference type="EMBL" id="PGGM01000014">
    <property type="protein sequence ID" value="PSH61148.1"/>
    <property type="molecule type" value="Genomic_DNA"/>
</dbReference>
<dbReference type="Proteomes" id="UP000241764">
    <property type="component" value="Unassembled WGS sequence"/>
</dbReference>
<keyword evidence="1" id="KW-0732">Signal</keyword>
<dbReference type="PANTHER" id="PTHR38593:SF1">
    <property type="entry name" value="BLR2558 PROTEIN"/>
    <property type="match status" value="1"/>
</dbReference>
<dbReference type="Gene3D" id="1.20.1260.10">
    <property type="match status" value="1"/>
</dbReference>
<dbReference type="Pfam" id="PF13628">
    <property type="entry name" value="DUF4142"/>
    <property type="match status" value="1"/>
</dbReference>